<dbReference type="STRING" id="710685.MycrhN_3852"/>
<dbReference type="Pfam" id="PF00085">
    <property type="entry name" value="Thioredoxin"/>
    <property type="match status" value="1"/>
</dbReference>
<evidence type="ECO:0000259" key="4">
    <source>
        <dbReference type="PROSITE" id="PS51352"/>
    </source>
</evidence>
<dbReference type="PATRIC" id="fig|710685.3.peg.3866"/>
<dbReference type="SUPFAM" id="SSF52833">
    <property type="entry name" value="Thioredoxin-like"/>
    <property type="match status" value="1"/>
</dbReference>
<evidence type="ECO:0000256" key="2">
    <source>
        <dbReference type="ARBA" id="ARBA00008987"/>
    </source>
</evidence>
<comment type="similarity">
    <text evidence="2">Belongs to the thioredoxin family.</text>
</comment>
<accession>G8RWQ5</accession>
<dbReference type="CDD" id="cd02956">
    <property type="entry name" value="ybbN"/>
    <property type="match status" value="1"/>
</dbReference>
<dbReference type="PANTHER" id="PTHR45663">
    <property type="entry name" value="GEO12009P1"/>
    <property type="match status" value="1"/>
</dbReference>
<name>G8RWQ5_MYCRN</name>
<dbReference type="OrthoDB" id="5181746at2"/>
<comment type="function">
    <text evidence="1">Participates in various redox reactions through the reversible oxidation of its active center dithiol to a disulfide and catalyzes dithiol-disulfide exchange reactions.</text>
</comment>
<dbReference type="PROSITE" id="PS51352">
    <property type="entry name" value="THIOREDOXIN_2"/>
    <property type="match status" value="1"/>
</dbReference>
<protein>
    <submittedName>
        <fullName evidence="5">Thioredoxin domain-containing protein</fullName>
    </submittedName>
</protein>
<evidence type="ECO:0000313" key="5">
    <source>
        <dbReference type="EMBL" id="AEV74363.1"/>
    </source>
</evidence>
<dbReference type="GO" id="GO:0006950">
    <property type="term" value="P:response to stress"/>
    <property type="evidence" value="ECO:0007669"/>
    <property type="project" value="UniProtKB-ARBA"/>
</dbReference>
<dbReference type="Proteomes" id="UP000005442">
    <property type="component" value="Chromosome"/>
</dbReference>
<dbReference type="eggNOG" id="COG3118">
    <property type="taxonomic scope" value="Bacteria"/>
</dbReference>
<dbReference type="Gene3D" id="3.40.30.10">
    <property type="entry name" value="Glutaredoxin"/>
    <property type="match status" value="1"/>
</dbReference>
<evidence type="ECO:0000256" key="3">
    <source>
        <dbReference type="ARBA" id="ARBA00023284"/>
    </source>
</evidence>
<dbReference type="InterPro" id="IPR013766">
    <property type="entry name" value="Thioredoxin_domain"/>
</dbReference>
<keyword evidence="6" id="KW-1185">Reference proteome</keyword>
<dbReference type="PANTHER" id="PTHR45663:SF11">
    <property type="entry name" value="GEO12009P1"/>
    <property type="match status" value="1"/>
</dbReference>
<dbReference type="GO" id="GO:0005737">
    <property type="term" value="C:cytoplasm"/>
    <property type="evidence" value="ECO:0007669"/>
    <property type="project" value="TreeGrafter"/>
</dbReference>
<organism evidence="5 6">
    <name type="scientific">Mycolicibacterium rhodesiae (strain NBB3)</name>
    <name type="common">Mycobacterium rhodesiae</name>
    <dbReference type="NCBI Taxonomy" id="710685"/>
    <lineage>
        <taxon>Bacteria</taxon>
        <taxon>Bacillati</taxon>
        <taxon>Actinomycetota</taxon>
        <taxon>Actinomycetes</taxon>
        <taxon>Mycobacteriales</taxon>
        <taxon>Mycobacteriaceae</taxon>
        <taxon>Mycolicibacterium</taxon>
    </lineage>
</organism>
<dbReference type="KEGG" id="mrh:MycrhN_3852"/>
<dbReference type="SUPFAM" id="SSF48452">
    <property type="entry name" value="TPR-like"/>
    <property type="match status" value="1"/>
</dbReference>
<dbReference type="GO" id="GO:0015035">
    <property type="term" value="F:protein-disulfide reductase activity"/>
    <property type="evidence" value="ECO:0007669"/>
    <property type="project" value="TreeGrafter"/>
</dbReference>
<feature type="domain" description="Thioredoxin" evidence="4">
    <location>
        <begin position="6"/>
        <end position="133"/>
    </location>
</feature>
<evidence type="ECO:0000313" key="6">
    <source>
        <dbReference type="Proteomes" id="UP000005442"/>
    </source>
</evidence>
<sequence>MAGAIDLSALKQPAAASGEGAAGPAGGVEVTEANLEAEVLVRSSQVPVVVLLWSPRSDASIQLGDALAGLAAADGGKWSLATVNVDTTPRVAQMFGVQAIPTVVALGAGQPLSSFQGMQPPEQLRGWIDSLLSATAGKLSGGGDGEDPEQIDPELAQAREHLDAGDFDAARSAYQAILDAKPNDPEAKGAVRQISFLQRASGHRPDAVAAADAAPDDIDVVLAAADVEILQQNIAAAFDRLIDLFKRTADDDRTRVRTRLIELFDLFDPADPEVIAGRRKLANALY</sequence>
<keyword evidence="3" id="KW-0676">Redox-active center</keyword>
<dbReference type="AlphaFoldDB" id="G8RWQ5"/>
<dbReference type="Pfam" id="PF14561">
    <property type="entry name" value="TPR_20"/>
    <property type="match status" value="1"/>
</dbReference>
<reference evidence="5 6" key="1">
    <citation type="submission" date="2011-12" db="EMBL/GenBank/DDBJ databases">
        <title>Complete sequence of Mycobacterium rhodesiae NBB3.</title>
        <authorList>
            <consortium name="US DOE Joint Genome Institute"/>
            <person name="Lucas S."/>
            <person name="Han J."/>
            <person name="Lapidus A."/>
            <person name="Cheng J.-F."/>
            <person name="Goodwin L."/>
            <person name="Pitluck S."/>
            <person name="Peters L."/>
            <person name="Mikhailova N."/>
            <person name="Gu W."/>
            <person name="Detter J.C."/>
            <person name="Han C."/>
            <person name="Tapia R."/>
            <person name="Land M."/>
            <person name="Hauser L."/>
            <person name="Kyrpides N."/>
            <person name="Ivanova N."/>
            <person name="Pagani I."/>
            <person name="Mattes T."/>
            <person name="Holmes A."/>
            <person name="Rutledge P."/>
            <person name="Paulsen I."/>
            <person name="Coleman N."/>
            <person name="Woyke T."/>
        </authorList>
    </citation>
    <scope>NUCLEOTIDE SEQUENCE [LARGE SCALE GENOMIC DNA]</scope>
    <source>
        <strain evidence="5 6">NBB3</strain>
    </source>
</reference>
<dbReference type="EMBL" id="CP003169">
    <property type="protein sequence ID" value="AEV74363.1"/>
    <property type="molecule type" value="Genomic_DNA"/>
</dbReference>
<gene>
    <name evidence="5" type="ordered locus">MycrhN_3852</name>
</gene>
<dbReference type="InterPro" id="IPR011990">
    <property type="entry name" value="TPR-like_helical_dom_sf"/>
</dbReference>
<evidence type="ECO:0000256" key="1">
    <source>
        <dbReference type="ARBA" id="ARBA00003318"/>
    </source>
</evidence>
<proteinExistence type="inferred from homology"/>
<dbReference type="InterPro" id="IPR036249">
    <property type="entry name" value="Thioredoxin-like_sf"/>
</dbReference>
<dbReference type="HOGENOM" id="CLU_046120_0_1_11"/>
<dbReference type="Gene3D" id="1.25.40.10">
    <property type="entry name" value="Tetratricopeptide repeat domain"/>
    <property type="match status" value="1"/>
</dbReference>